<dbReference type="STRING" id="210143.A0A1R3HFC7"/>
<name>A0A1R3HFC7_COCAP</name>
<gene>
    <name evidence="2" type="ORF">CCACVL1_19707</name>
</gene>
<feature type="compositionally biased region" description="Basic residues" evidence="1">
    <location>
        <begin position="53"/>
        <end position="64"/>
    </location>
</feature>
<keyword evidence="3" id="KW-1185">Reference proteome</keyword>
<reference evidence="2 3" key="1">
    <citation type="submission" date="2013-09" db="EMBL/GenBank/DDBJ databases">
        <title>Corchorus capsularis genome sequencing.</title>
        <authorList>
            <person name="Alam M."/>
            <person name="Haque M.S."/>
            <person name="Islam M.S."/>
            <person name="Emdad E.M."/>
            <person name="Islam M.M."/>
            <person name="Ahmed B."/>
            <person name="Halim A."/>
            <person name="Hossen Q.M.M."/>
            <person name="Hossain M.Z."/>
            <person name="Ahmed R."/>
            <person name="Khan M.M."/>
            <person name="Islam R."/>
            <person name="Rashid M.M."/>
            <person name="Khan S.A."/>
            <person name="Rahman M.S."/>
            <person name="Alam M."/>
        </authorList>
    </citation>
    <scope>NUCLEOTIDE SEQUENCE [LARGE SCALE GENOMIC DNA]</scope>
    <source>
        <strain evidence="3">cv. CVL-1</strain>
        <tissue evidence="2">Whole seedling</tissue>
    </source>
</reference>
<accession>A0A1R3HFC7</accession>
<organism evidence="2 3">
    <name type="scientific">Corchorus capsularis</name>
    <name type="common">Jute</name>
    <dbReference type="NCBI Taxonomy" id="210143"/>
    <lineage>
        <taxon>Eukaryota</taxon>
        <taxon>Viridiplantae</taxon>
        <taxon>Streptophyta</taxon>
        <taxon>Embryophyta</taxon>
        <taxon>Tracheophyta</taxon>
        <taxon>Spermatophyta</taxon>
        <taxon>Magnoliopsida</taxon>
        <taxon>eudicotyledons</taxon>
        <taxon>Gunneridae</taxon>
        <taxon>Pentapetalae</taxon>
        <taxon>rosids</taxon>
        <taxon>malvids</taxon>
        <taxon>Malvales</taxon>
        <taxon>Malvaceae</taxon>
        <taxon>Grewioideae</taxon>
        <taxon>Apeibeae</taxon>
        <taxon>Corchorus</taxon>
    </lineage>
</organism>
<dbReference type="EMBL" id="AWWV01012118">
    <property type="protein sequence ID" value="OMO69014.1"/>
    <property type="molecule type" value="Genomic_DNA"/>
</dbReference>
<feature type="compositionally biased region" description="Basic and acidic residues" evidence="1">
    <location>
        <begin position="99"/>
        <end position="116"/>
    </location>
</feature>
<dbReference type="AlphaFoldDB" id="A0A1R3HFC7"/>
<feature type="compositionally biased region" description="Basic and acidic residues" evidence="1">
    <location>
        <begin position="74"/>
        <end position="85"/>
    </location>
</feature>
<comment type="caution">
    <text evidence="2">The sequence shown here is derived from an EMBL/GenBank/DDBJ whole genome shotgun (WGS) entry which is preliminary data.</text>
</comment>
<proteinExistence type="predicted"/>
<dbReference type="Gramene" id="OMO69014">
    <property type="protein sequence ID" value="OMO69014"/>
    <property type="gene ID" value="CCACVL1_19707"/>
</dbReference>
<evidence type="ECO:0000313" key="3">
    <source>
        <dbReference type="Proteomes" id="UP000188268"/>
    </source>
</evidence>
<feature type="region of interest" description="Disordered" evidence="1">
    <location>
        <begin position="28"/>
        <end position="87"/>
    </location>
</feature>
<protein>
    <submittedName>
        <fullName evidence="2">Uncharacterized protein</fullName>
    </submittedName>
</protein>
<dbReference type="Proteomes" id="UP000188268">
    <property type="component" value="Unassembled WGS sequence"/>
</dbReference>
<sequence length="174" mass="19678">MAFSLIVQAPLLGTHTCRRMIIHQVQRQERRAADQSHFGSETDEEDDNSEHKNARRSSRGKGNHTKSLDVLNSFDREENGKETDGGHWQAFQNFLLRDAEEGERRTGQDMFSEKEVRGKRRPNRVGEDPLLIGGREVGQYEEGTLDMHNISASGSRMPKAFNDQSLISGRAGHC</sequence>
<evidence type="ECO:0000313" key="2">
    <source>
        <dbReference type="EMBL" id="OMO69014.1"/>
    </source>
</evidence>
<feature type="region of interest" description="Disordered" evidence="1">
    <location>
        <begin position="99"/>
        <end position="128"/>
    </location>
</feature>
<evidence type="ECO:0000256" key="1">
    <source>
        <dbReference type="SAM" id="MobiDB-lite"/>
    </source>
</evidence>